<dbReference type="InterPro" id="IPR056835">
    <property type="entry name" value="ARM_TT21_5th"/>
</dbReference>
<gene>
    <name evidence="10" type="ORF">CEUTPL_LOCUS12817</name>
</gene>
<dbReference type="Pfam" id="PF25064">
    <property type="entry name" value="ARM_TT21_5th"/>
    <property type="match status" value="1"/>
</dbReference>
<dbReference type="PANTHER" id="PTHR14699">
    <property type="entry name" value="STI2 PROTEIN-RELATED"/>
    <property type="match status" value="1"/>
</dbReference>
<dbReference type="InterPro" id="IPR056833">
    <property type="entry name" value="ARM_TT21_N"/>
</dbReference>
<dbReference type="Proteomes" id="UP001152799">
    <property type="component" value="Chromosome 8"/>
</dbReference>
<dbReference type="Pfam" id="PF25062">
    <property type="entry name" value="ARM_TT21_N"/>
    <property type="match status" value="1"/>
</dbReference>
<dbReference type="Pfam" id="PF25068">
    <property type="entry name" value="ARM_TT21_4th"/>
    <property type="match status" value="1"/>
</dbReference>
<feature type="domain" description="Tetratricopeptide repeat protein 21A/21B N-terminal ARM repeat" evidence="6">
    <location>
        <begin position="10"/>
        <end position="233"/>
    </location>
</feature>
<dbReference type="EMBL" id="OU892284">
    <property type="protein sequence ID" value="CAG9772405.1"/>
    <property type="molecule type" value="Genomic_DNA"/>
</dbReference>
<feature type="domain" description="Tetratricopeptide repeat protein 21A/21B C-terminal ARM" evidence="7">
    <location>
        <begin position="1081"/>
        <end position="1293"/>
    </location>
</feature>
<dbReference type="Pfam" id="PF25063">
    <property type="entry name" value="ARM_TT21_C"/>
    <property type="match status" value="1"/>
</dbReference>
<dbReference type="InterPro" id="IPR040364">
    <property type="entry name" value="TTC21A/TTC21B"/>
</dbReference>
<keyword evidence="11" id="KW-1185">Reference proteome</keyword>
<dbReference type="SUPFAM" id="SSF48452">
    <property type="entry name" value="TPR-like"/>
    <property type="match status" value="4"/>
</dbReference>
<comment type="similarity">
    <text evidence="1">Belongs to the TTC21 family.</text>
</comment>
<evidence type="ECO:0000313" key="10">
    <source>
        <dbReference type="EMBL" id="CAG9772405.1"/>
    </source>
</evidence>
<evidence type="ECO:0000313" key="11">
    <source>
        <dbReference type="Proteomes" id="UP001152799"/>
    </source>
</evidence>
<evidence type="ECO:0000256" key="1">
    <source>
        <dbReference type="ARBA" id="ARBA00010935"/>
    </source>
</evidence>
<dbReference type="InterPro" id="IPR011990">
    <property type="entry name" value="TPR-like_helical_dom_sf"/>
</dbReference>
<dbReference type="InterPro" id="IPR056834">
    <property type="entry name" value="ARM_TT21_C"/>
</dbReference>
<dbReference type="Pfam" id="PF25060">
    <property type="entry name" value="ARM_TT21_2nd"/>
    <property type="match status" value="1"/>
</dbReference>
<name>A0A9N9QMZ0_9CUCU</name>
<reference evidence="10" key="1">
    <citation type="submission" date="2022-01" db="EMBL/GenBank/DDBJ databases">
        <authorList>
            <person name="King R."/>
        </authorList>
    </citation>
    <scope>NUCLEOTIDE SEQUENCE</scope>
</reference>
<evidence type="ECO:0000259" key="5">
    <source>
        <dbReference type="Pfam" id="PF25060"/>
    </source>
</evidence>
<feature type="domain" description="Tetratricopeptide repeat protein 21A/21B fourth ARM" evidence="9">
    <location>
        <begin position="737"/>
        <end position="894"/>
    </location>
</feature>
<feature type="domain" description="Tetratricopeptide repeat protein 21A/21B fifth ARM repeats" evidence="8">
    <location>
        <begin position="935"/>
        <end position="1052"/>
    </location>
</feature>
<accession>A0A9N9QMZ0</accession>
<evidence type="ECO:0000256" key="2">
    <source>
        <dbReference type="ARBA" id="ARBA00022737"/>
    </source>
</evidence>
<dbReference type="InterPro" id="IPR056836">
    <property type="entry name" value="ARM_TT21_4th"/>
</dbReference>
<dbReference type="Gene3D" id="1.25.40.10">
    <property type="entry name" value="Tetratricopeptide repeat domain"/>
    <property type="match status" value="7"/>
</dbReference>
<dbReference type="OrthoDB" id="10259630at2759"/>
<dbReference type="InterPro" id="IPR019734">
    <property type="entry name" value="TPR_rpt"/>
</dbReference>
<evidence type="ECO:0000256" key="4">
    <source>
        <dbReference type="PROSITE-ProRule" id="PRU00339"/>
    </source>
</evidence>
<dbReference type="GO" id="GO:0035721">
    <property type="term" value="P:intraciliary retrograde transport"/>
    <property type="evidence" value="ECO:0007669"/>
    <property type="project" value="TreeGrafter"/>
</dbReference>
<protein>
    <recommendedName>
        <fullName evidence="12">Tetratricopeptide repeat protein 21B</fullName>
    </recommendedName>
</protein>
<dbReference type="InterPro" id="IPR056832">
    <property type="entry name" value="ARM_TT21_2nd"/>
</dbReference>
<sequence>MEPIDYFAKIFYHFQHKYHNLLLSTCKDAIAKFPSNAAFKLYHSLGLMLTNRLEEGVHDLEGITQENDIKLASTIALMYGHKFLGAAGRDIFVKLDIQMKEYRKTAEAQDFYNSAFVLVTLNKAEKALDYAEKAVSIKTSSEFLTLKGWILLMLKTLGKHNTTNIKTIFHNALQQNSKDLLAILGYTECCLHLGEFPEALIFINQAVVKFPTTNLPLIQKIKVHFASQDWDQTSETISRFSIMEGEILYGLKYEVLISLCHRQNYKETCSSIRRFLELLRKFEPNNTLVLLEASTLFSKLCSRREDILKETISMLEAGIQSNIDSADLVVELGYQNFLLGKIKEAIRLFKSATKIDEGCFEAFLGLSICEYAEHGKSDQLQKQIQYLLELKDANNSLPLHLLQAKTAETSAGALNHLKVIFDIKTHLLKANYYSDKYLQNLDPDFTLDVIKEYLQHTTSSKEVLEYALELANLIANSCPSISESLYFKAKLQLIKGDSVSALNSLAMLSDSASSEASLLMAQIQVKNGQFDRAAQSLETCMSSNFKIRENPLYHFINALVDKNSGNYGDAIKALTTALSLLNTTVKNNDVSLVDKASIYVELIDSLNIVGQTDEALKILEEATQDLQGTPEESKILILSADNLLQRNNVQGAIDLLNKIGKEENCYREARIKIADVFLKYRKDKYAFLEVYQNFIEEKPCSESYVLLGDAYMKILEPDEALENYEKALKENSSDLYLTTKMGKALVETHYFNRAVEYYKKAIQETNDSELKLQLADLYLNLKQYENGEVLLLDELENDTGKLNMEDIGNLLYRAKLYYLLSQIQEKSGNFTYAIKSLKDSMQSQIRVRKRIAVEQNGSTDEIDKQLINISMKLGEMAIAMKNNDQAINYYKDGLNVSPNNISILVALAKLYMQMNYLELCQQTCAIILRIDPENETASVIMADIAFRKVDFDMALFHFTQLISKQPTNWNALIRTIEISRRLGNIQECEEYLDKAEKHCTNSLKEPGFLYCKAYYQWHSGNNLNAALKNFNQVRQDPEYGTNALYNMIEICLNPDGEMLAEQFMDSDDIEYRDSRSLALKTAERLIKELKQRLESNGEDLLKYRLLSNFRLLATKEKYNIERALEDFVAIASYNPSKENLGAILGMSTAYTLLKQQQRAKNQLKRLVKHAWNFDDSEYLEKCWLLLADQYIQNNKLESANELITKVVQHNKACIKAFELLGYISEKDHRYKEAANNYQQAWKVGQKANVNIGFKLAYCLMKCKKYPDAIDTANEVLKLNPDYPNVKKDILDKCVNNLRI</sequence>
<dbReference type="PROSITE" id="PS50005">
    <property type="entry name" value="TPR"/>
    <property type="match status" value="2"/>
</dbReference>
<dbReference type="PANTHER" id="PTHR14699:SF0">
    <property type="entry name" value="TETRATRICOPEPTIDE REPEAT PROTEIN 21 HOMOLOG"/>
    <property type="match status" value="1"/>
</dbReference>
<evidence type="ECO:0000259" key="7">
    <source>
        <dbReference type="Pfam" id="PF25063"/>
    </source>
</evidence>
<dbReference type="Pfam" id="PF25058">
    <property type="entry name" value="ARM_TT21"/>
    <property type="match status" value="1"/>
</dbReference>
<keyword evidence="2" id="KW-0677">Repeat</keyword>
<keyword evidence="3 4" id="KW-0802">TPR repeat</keyword>
<proteinExistence type="inferred from homology"/>
<dbReference type="GO" id="GO:0061512">
    <property type="term" value="P:protein localization to cilium"/>
    <property type="evidence" value="ECO:0007669"/>
    <property type="project" value="TreeGrafter"/>
</dbReference>
<evidence type="ECO:0008006" key="12">
    <source>
        <dbReference type="Google" id="ProtNLM"/>
    </source>
</evidence>
<dbReference type="GO" id="GO:0005929">
    <property type="term" value="C:cilium"/>
    <property type="evidence" value="ECO:0007669"/>
    <property type="project" value="GOC"/>
</dbReference>
<dbReference type="GO" id="GO:0030991">
    <property type="term" value="C:intraciliary transport particle A"/>
    <property type="evidence" value="ECO:0007669"/>
    <property type="project" value="TreeGrafter"/>
</dbReference>
<dbReference type="SMART" id="SM00028">
    <property type="entry name" value="TPR"/>
    <property type="match status" value="15"/>
</dbReference>
<evidence type="ECO:0000256" key="3">
    <source>
        <dbReference type="ARBA" id="ARBA00022803"/>
    </source>
</evidence>
<organism evidence="10 11">
    <name type="scientific">Ceutorhynchus assimilis</name>
    <name type="common">cabbage seed weevil</name>
    <dbReference type="NCBI Taxonomy" id="467358"/>
    <lineage>
        <taxon>Eukaryota</taxon>
        <taxon>Metazoa</taxon>
        <taxon>Ecdysozoa</taxon>
        <taxon>Arthropoda</taxon>
        <taxon>Hexapoda</taxon>
        <taxon>Insecta</taxon>
        <taxon>Pterygota</taxon>
        <taxon>Neoptera</taxon>
        <taxon>Endopterygota</taxon>
        <taxon>Coleoptera</taxon>
        <taxon>Polyphaga</taxon>
        <taxon>Cucujiformia</taxon>
        <taxon>Curculionidae</taxon>
        <taxon>Ceutorhynchinae</taxon>
        <taxon>Ceutorhynchus</taxon>
    </lineage>
</organism>
<dbReference type="Pfam" id="PF13181">
    <property type="entry name" value="TPR_8"/>
    <property type="match status" value="1"/>
</dbReference>
<evidence type="ECO:0000259" key="6">
    <source>
        <dbReference type="Pfam" id="PF25062"/>
    </source>
</evidence>
<feature type="repeat" description="TPR" evidence="4">
    <location>
        <begin position="701"/>
        <end position="734"/>
    </location>
</feature>
<evidence type="ECO:0000259" key="9">
    <source>
        <dbReference type="Pfam" id="PF25068"/>
    </source>
</evidence>
<dbReference type="FunFam" id="1.25.40.10:FF:000219">
    <property type="entry name" value="Tetratricopeptide repeat domain 21B"/>
    <property type="match status" value="1"/>
</dbReference>
<feature type="repeat" description="TPR" evidence="4">
    <location>
        <begin position="867"/>
        <end position="900"/>
    </location>
</feature>
<evidence type="ECO:0000259" key="8">
    <source>
        <dbReference type="Pfam" id="PF25064"/>
    </source>
</evidence>
<feature type="domain" description="Tetratricopeptide repeat protein 21A/21B second ARM" evidence="5">
    <location>
        <begin position="272"/>
        <end position="528"/>
    </location>
</feature>